<dbReference type="Gene3D" id="2.40.50.100">
    <property type="match status" value="1"/>
</dbReference>
<comment type="similarity">
    <text evidence="1">Belongs to the membrane fusion protein (MFP) (TC 8.A.1) family.</text>
</comment>
<dbReference type="Gene3D" id="2.40.420.20">
    <property type="match status" value="1"/>
</dbReference>
<name>A0ABR6DT77_9FLAO</name>
<dbReference type="Pfam" id="PF25973">
    <property type="entry name" value="BSH_CzcB"/>
    <property type="match status" value="1"/>
</dbReference>
<dbReference type="InterPro" id="IPR006143">
    <property type="entry name" value="RND_pump_MFP"/>
</dbReference>
<dbReference type="EMBL" id="JACJIS010000004">
    <property type="protein sequence ID" value="MBA9074898.1"/>
    <property type="molecule type" value="Genomic_DNA"/>
</dbReference>
<evidence type="ECO:0000313" key="7">
    <source>
        <dbReference type="Proteomes" id="UP000555003"/>
    </source>
</evidence>
<evidence type="ECO:0000256" key="3">
    <source>
        <dbReference type="SAM" id="Coils"/>
    </source>
</evidence>
<organism evidence="6 7">
    <name type="scientific">Flavobacterium gossypii</name>
    <dbReference type="NCBI Taxonomy" id="1646119"/>
    <lineage>
        <taxon>Bacteria</taxon>
        <taxon>Pseudomonadati</taxon>
        <taxon>Bacteroidota</taxon>
        <taxon>Flavobacteriia</taxon>
        <taxon>Flavobacteriales</taxon>
        <taxon>Flavobacteriaceae</taxon>
        <taxon>Flavobacterium</taxon>
    </lineage>
</organism>
<dbReference type="RefSeq" id="WP_220477673.1">
    <property type="nucleotide sequence ID" value="NZ_JACJIS010000004.1"/>
</dbReference>
<dbReference type="NCBIfam" id="TIGR01730">
    <property type="entry name" value="RND_mfp"/>
    <property type="match status" value="1"/>
</dbReference>
<dbReference type="PANTHER" id="PTHR30097">
    <property type="entry name" value="CATION EFFLUX SYSTEM PROTEIN CUSB"/>
    <property type="match status" value="1"/>
</dbReference>
<dbReference type="SUPFAM" id="SSF111369">
    <property type="entry name" value="HlyD-like secretion proteins"/>
    <property type="match status" value="1"/>
</dbReference>
<proteinExistence type="inferred from homology"/>
<keyword evidence="7" id="KW-1185">Reference proteome</keyword>
<evidence type="ECO:0000313" key="6">
    <source>
        <dbReference type="EMBL" id="MBA9074898.1"/>
    </source>
</evidence>
<comment type="caution">
    <text evidence="6">The sequence shown here is derived from an EMBL/GenBank/DDBJ whole genome shotgun (WGS) entry which is preliminary data.</text>
</comment>
<keyword evidence="2" id="KW-0813">Transport</keyword>
<reference evidence="6 7" key="1">
    <citation type="submission" date="2020-08" db="EMBL/GenBank/DDBJ databases">
        <title>Genomic Encyclopedia of Type Strains, Phase IV (KMG-IV): sequencing the most valuable type-strain genomes for metagenomic binning, comparative biology and taxonomic classification.</title>
        <authorList>
            <person name="Goeker M."/>
        </authorList>
    </citation>
    <scope>NUCLEOTIDE SEQUENCE [LARGE SCALE GENOMIC DNA]</scope>
    <source>
        <strain evidence="6 7">DSM 100397</strain>
    </source>
</reference>
<evidence type="ECO:0000256" key="2">
    <source>
        <dbReference type="ARBA" id="ARBA00022448"/>
    </source>
</evidence>
<feature type="domain" description="CzcB-like barrel-sandwich hybrid" evidence="5">
    <location>
        <begin position="69"/>
        <end position="206"/>
    </location>
</feature>
<feature type="domain" description="CusB-like beta-barrel" evidence="4">
    <location>
        <begin position="209"/>
        <end position="286"/>
    </location>
</feature>
<gene>
    <name evidence="6" type="ORF">GGR22_003075</name>
</gene>
<dbReference type="InterPro" id="IPR058792">
    <property type="entry name" value="Beta-barrel_RND_2"/>
</dbReference>
<keyword evidence="3" id="KW-0175">Coiled coil</keyword>
<dbReference type="InterPro" id="IPR051909">
    <property type="entry name" value="MFP_Cation_Efflux"/>
</dbReference>
<dbReference type="Gene3D" id="1.10.287.470">
    <property type="entry name" value="Helix hairpin bin"/>
    <property type="match status" value="1"/>
</dbReference>
<accession>A0ABR6DT77</accession>
<dbReference type="Gene3D" id="2.40.30.170">
    <property type="match status" value="1"/>
</dbReference>
<evidence type="ECO:0000259" key="4">
    <source>
        <dbReference type="Pfam" id="PF25954"/>
    </source>
</evidence>
<dbReference type="InterPro" id="IPR058647">
    <property type="entry name" value="BSH_CzcB-like"/>
</dbReference>
<evidence type="ECO:0000256" key="1">
    <source>
        <dbReference type="ARBA" id="ARBA00009477"/>
    </source>
</evidence>
<dbReference type="PANTHER" id="PTHR30097:SF4">
    <property type="entry name" value="SLR6042 PROTEIN"/>
    <property type="match status" value="1"/>
</dbReference>
<dbReference type="Pfam" id="PF25954">
    <property type="entry name" value="Beta-barrel_RND_2"/>
    <property type="match status" value="1"/>
</dbReference>
<feature type="coiled-coil region" evidence="3">
    <location>
        <begin position="102"/>
        <end position="160"/>
    </location>
</feature>
<protein>
    <submittedName>
        <fullName evidence="6">Cobalt-zinc-cadmium efflux system membrane fusion protein</fullName>
    </submittedName>
</protein>
<sequence>MKYIYLSLPLLLLFSCKEKETVLEKSDKFCLNEDLKKKVTIEEVRKEPISETFSLTGNVTYNADNVVQFTSLINGVVTSTYFSLGDYVKKGQVLAEIKSTELNGLQSENKSVESQLAVAQRQLSSVKSMFEDGIASQKDLVQAESEVKVLKSSLENIKSNLALYSASSEKSVFQIKAPSNGFIVAKNMSSGMQISSGSEPLFTISDLNEVWVMVNIYATDMQNIKENMEVKIKTLAYPDAIFSGKITALSQVFDAEERVLKAKIVMKNTDLKLKPGMSADIILQKQNVSTESMIAVPVKAVIFDDNQNFIIVYKDDCNLEIRQVNPVTKNNEVVYFDKGIQENEKIISKNQLLIYESLK</sequence>
<evidence type="ECO:0000259" key="5">
    <source>
        <dbReference type="Pfam" id="PF25973"/>
    </source>
</evidence>
<dbReference type="PROSITE" id="PS51257">
    <property type="entry name" value="PROKAR_LIPOPROTEIN"/>
    <property type="match status" value="1"/>
</dbReference>
<dbReference type="Proteomes" id="UP000555003">
    <property type="component" value="Unassembled WGS sequence"/>
</dbReference>